<protein>
    <submittedName>
        <fullName evidence="2">Uma2 family endonuclease</fullName>
    </submittedName>
</protein>
<accession>A0ABR8DAM4</accession>
<dbReference type="PANTHER" id="PTHR34107">
    <property type="entry name" value="SLL0198 PROTEIN-RELATED"/>
    <property type="match status" value="1"/>
</dbReference>
<proteinExistence type="predicted"/>
<evidence type="ECO:0000313" key="3">
    <source>
        <dbReference type="Proteomes" id="UP000661112"/>
    </source>
</evidence>
<sequence>MSESNLSPTLAVNIPPTLTLTVSHEQFVELALANRDLQLERTARGELIVMPPTGSDTGRTNSDINGQLWFWNRQAKLGVVFDSSSGFHLPNGSDRSPDAAWIRQDRWDALSIEQQETFAPICPDFVLELRSKNDSIEKLRAKMREYIDNGASLGWLIDRKNQQVEVYRPGQDVEVLNRPVNLSGEDVLLGFELDLTEVWSL</sequence>
<evidence type="ECO:0000313" key="2">
    <source>
        <dbReference type="EMBL" id="MBD2502778.1"/>
    </source>
</evidence>
<dbReference type="EMBL" id="JACJSG010000027">
    <property type="protein sequence ID" value="MBD2502778.1"/>
    <property type="molecule type" value="Genomic_DNA"/>
</dbReference>
<name>A0ABR8DAM4_9NOST</name>
<dbReference type="RefSeq" id="WP_190475362.1">
    <property type="nucleotide sequence ID" value="NZ_JACJSG010000027.1"/>
</dbReference>
<feature type="domain" description="Putative restriction endonuclease" evidence="1">
    <location>
        <begin position="25"/>
        <end position="195"/>
    </location>
</feature>
<dbReference type="InterPro" id="IPR012296">
    <property type="entry name" value="Nuclease_put_TT1808"/>
</dbReference>
<dbReference type="GO" id="GO:0004519">
    <property type="term" value="F:endonuclease activity"/>
    <property type="evidence" value="ECO:0007669"/>
    <property type="project" value="UniProtKB-KW"/>
</dbReference>
<keyword evidence="2" id="KW-0540">Nuclease</keyword>
<gene>
    <name evidence="2" type="ORF">H6G83_19585</name>
</gene>
<dbReference type="PANTHER" id="PTHR34107:SF7">
    <property type="entry name" value="SLR2092 PROTEIN"/>
    <property type="match status" value="1"/>
</dbReference>
<dbReference type="InterPro" id="IPR008538">
    <property type="entry name" value="Uma2"/>
</dbReference>
<reference evidence="2 3" key="1">
    <citation type="journal article" date="2020" name="ISME J.">
        <title>Comparative genomics reveals insights into cyanobacterial evolution and habitat adaptation.</title>
        <authorList>
            <person name="Chen M.Y."/>
            <person name="Teng W.K."/>
            <person name="Zhao L."/>
            <person name="Hu C.X."/>
            <person name="Zhou Y.K."/>
            <person name="Han B.P."/>
            <person name="Song L.R."/>
            <person name="Shu W.S."/>
        </authorList>
    </citation>
    <scope>NUCLEOTIDE SEQUENCE [LARGE SCALE GENOMIC DNA]</scope>
    <source>
        <strain evidence="2 3">FACHB-119</strain>
    </source>
</reference>
<dbReference type="InterPro" id="IPR011335">
    <property type="entry name" value="Restrct_endonuc-II-like"/>
</dbReference>
<organism evidence="2 3">
    <name type="scientific">Anabaena azotica FACHB-119</name>
    <dbReference type="NCBI Taxonomy" id="947527"/>
    <lineage>
        <taxon>Bacteria</taxon>
        <taxon>Bacillati</taxon>
        <taxon>Cyanobacteriota</taxon>
        <taxon>Cyanophyceae</taxon>
        <taxon>Nostocales</taxon>
        <taxon>Nostocaceae</taxon>
        <taxon>Anabaena</taxon>
        <taxon>Anabaena azotica</taxon>
    </lineage>
</organism>
<keyword evidence="2" id="KW-0255">Endonuclease</keyword>
<dbReference type="SUPFAM" id="SSF52980">
    <property type="entry name" value="Restriction endonuclease-like"/>
    <property type="match status" value="1"/>
</dbReference>
<keyword evidence="2" id="KW-0378">Hydrolase</keyword>
<dbReference type="Pfam" id="PF05685">
    <property type="entry name" value="Uma2"/>
    <property type="match status" value="1"/>
</dbReference>
<dbReference type="Gene3D" id="3.90.1570.10">
    <property type="entry name" value="tt1808, chain A"/>
    <property type="match status" value="1"/>
</dbReference>
<keyword evidence="3" id="KW-1185">Reference proteome</keyword>
<dbReference type="Proteomes" id="UP000661112">
    <property type="component" value="Unassembled WGS sequence"/>
</dbReference>
<evidence type="ECO:0000259" key="1">
    <source>
        <dbReference type="Pfam" id="PF05685"/>
    </source>
</evidence>
<dbReference type="CDD" id="cd06260">
    <property type="entry name" value="DUF820-like"/>
    <property type="match status" value="1"/>
</dbReference>
<comment type="caution">
    <text evidence="2">The sequence shown here is derived from an EMBL/GenBank/DDBJ whole genome shotgun (WGS) entry which is preliminary data.</text>
</comment>